<comment type="caution">
    <text evidence="7">The sequence shown here is derived from an EMBL/GenBank/DDBJ whole genome shotgun (WGS) entry which is preliminary data.</text>
</comment>
<dbReference type="Pfam" id="PF01957">
    <property type="entry name" value="NfeD"/>
    <property type="match status" value="1"/>
</dbReference>
<reference evidence="8" key="1">
    <citation type="journal article" date="2019" name="Int. J. Syst. Evol. Microbiol.">
        <title>The Global Catalogue of Microorganisms (GCM) 10K type strain sequencing project: providing services to taxonomists for standard genome sequencing and annotation.</title>
        <authorList>
            <consortium name="The Broad Institute Genomics Platform"/>
            <consortium name="The Broad Institute Genome Sequencing Center for Infectious Disease"/>
            <person name="Wu L."/>
            <person name="Ma J."/>
        </authorList>
    </citation>
    <scope>NUCLEOTIDE SEQUENCE [LARGE SCALE GENOMIC DNA]</scope>
    <source>
        <strain evidence="8">CCTCC AB 2017081</strain>
    </source>
</reference>
<proteinExistence type="predicted"/>
<keyword evidence="2 5" id="KW-0812">Transmembrane</keyword>
<dbReference type="EMBL" id="JBHRZG010000003">
    <property type="protein sequence ID" value="MFC3831935.1"/>
    <property type="molecule type" value="Genomic_DNA"/>
</dbReference>
<protein>
    <submittedName>
        <fullName evidence="7">NfeD family protein</fullName>
    </submittedName>
</protein>
<organism evidence="7 8">
    <name type="scientific">Deinococcus rufus</name>
    <dbReference type="NCBI Taxonomy" id="2136097"/>
    <lineage>
        <taxon>Bacteria</taxon>
        <taxon>Thermotogati</taxon>
        <taxon>Deinococcota</taxon>
        <taxon>Deinococci</taxon>
        <taxon>Deinococcales</taxon>
        <taxon>Deinococcaceae</taxon>
        <taxon>Deinococcus</taxon>
    </lineage>
</organism>
<evidence type="ECO:0000313" key="7">
    <source>
        <dbReference type="EMBL" id="MFC3831935.1"/>
    </source>
</evidence>
<comment type="subcellular location">
    <subcellularLocation>
        <location evidence="1">Membrane</location>
        <topology evidence="1">Multi-pass membrane protein</topology>
    </subcellularLocation>
</comment>
<evidence type="ECO:0000256" key="4">
    <source>
        <dbReference type="ARBA" id="ARBA00023136"/>
    </source>
</evidence>
<feature type="transmembrane region" description="Helical" evidence="5">
    <location>
        <begin position="12"/>
        <end position="36"/>
    </location>
</feature>
<dbReference type="Proteomes" id="UP001595803">
    <property type="component" value="Unassembled WGS sequence"/>
</dbReference>
<dbReference type="InterPro" id="IPR002810">
    <property type="entry name" value="NfeD-like_C"/>
</dbReference>
<dbReference type="SUPFAM" id="SSF141322">
    <property type="entry name" value="NfeD domain-like"/>
    <property type="match status" value="1"/>
</dbReference>
<keyword evidence="8" id="KW-1185">Reference proteome</keyword>
<evidence type="ECO:0000256" key="3">
    <source>
        <dbReference type="ARBA" id="ARBA00022989"/>
    </source>
</evidence>
<dbReference type="InterPro" id="IPR012340">
    <property type="entry name" value="NA-bd_OB-fold"/>
</dbReference>
<evidence type="ECO:0000256" key="5">
    <source>
        <dbReference type="SAM" id="Phobius"/>
    </source>
</evidence>
<accession>A0ABV7Z4K7</accession>
<sequence length="163" mass="17384">MDWLPTLERVQPWHWWVLGATLLILEVVAPGVFFVWLALASFALGLVVFVLPIPVTVQLLLFAVFSVASVLIGRRYVGRLALGGVEGEEMNLGASRLVGRTVKVTTAITNGTGRVRVGDSDWRATGPDTPVGADVLIVAADGPTLIVREISGSWVEPPSRSGG</sequence>
<keyword evidence="4 5" id="KW-0472">Membrane</keyword>
<evidence type="ECO:0000256" key="1">
    <source>
        <dbReference type="ARBA" id="ARBA00004141"/>
    </source>
</evidence>
<dbReference type="PANTHER" id="PTHR33507">
    <property type="entry name" value="INNER MEMBRANE PROTEIN YBBJ"/>
    <property type="match status" value="1"/>
</dbReference>
<evidence type="ECO:0000256" key="2">
    <source>
        <dbReference type="ARBA" id="ARBA00022692"/>
    </source>
</evidence>
<dbReference type="Gene3D" id="2.40.50.140">
    <property type="entry name" value="Nucleic acid-binding proteins"/>
    <property type="match status" value="1"/>
</dbReference>
<gene>
    <name evidence="7" type="ORF">ACFOSB_03610</name>
</gene>
<evidence type="ECO:0000259" key="6">
    <source>
        <dbReference type="Pfam" id="PF01957"/>
    </source>
</evidence>
<dbReference type="PANTHER" id="PTHR33507:SF3">
    <property type="entry name" value="INNER MEMBRANE PROTEIN YBBJ"/>
    <property type="match status" value="1"/>
</dbReference>
<evidence type="ECO:0000313" key="8">
    <source>
        <dbReference type="Proteomes" id="UP001595803"/>
    </source>
</evidence>
<keyword evidence="3 5" id="KW-1133">Transmembrane helix</keyword>
<name>A0ABV7Z4K7_9DEIO</name>
<dbReference type="InterPro" id="IPR052165">
    <property type="entry name" value="Membrane_assoc_protease"/>
</dbReference>
<feature type="domain" description="NfeD-like C-terminal" evidence="6">
    <location>
        <begin position="95"/>
        <end position="148"/>
    </location>
</feature>
<feature type="transmembrane region" description="Helical" evidence="5">
    <location>
        <begin position="42"/>
        <end position="72"/>
    </location>
</feature>
<dbReference type="RefSeq" id="WP_295815901.1">
    <property type="nucleotide sequence ID" value="NZ_JBHRZG010000003.1"/>
</dbReference>